<evidence type="ECO:0000256" key="1">
    <source>
        <dbReference type="ARBA" id="ARBA00006739"/>
    </source>
</evidence>
<organism evidence="5 6">
    <name type="scientific">Thermohalobaculum xanthum</name>
    <dbReference type="NCBI Taxonomy" id="2753746"/>
    <lineage>
        <taxon>Bacteria</taxon>
        <taxon>Pseudomonadati</taxon>
        <taxon>Pseudomonadota</taxon>
        <taxon>Alphaproteobacteria</taxon>
        <taxon>Rhodobacterales</taxon>
        <taxon>Paracoccaceae</taxon>
        <taxon>Thermohalobaculum</taxon>
    </lineage>
</organism>
<keyword evidence="2" id="KW-0328">Glycosyltransferase</keyword>
<reference evidence="5" key="1">
    <citation type="submission" date="2020-12" db="EMBL/GenBank/DDBJ databases">
        <title>Bacterial taxonomy.</title>
        <authorList>
            <person name="Pan X."/>
        </authorList>
    </citation>
    <scope>NUCLEOTIDE SEQUENCE</scope>
    <source>
        <strain evidence="5">M0105</strain>
    </source>
</reference>
<evidence type="ECO:0000259" key="4">
    <source>
        <dbReference type="Pfam" id="PF00535"/>
    </source>
</evidence>
<comment type="similarity">
    <text evidence="1">Belongs to the glycosyltransferase 2 family.</text>
</comment>
<dbReference type="Gene3D" id="3.90.550.10">
    <property type="entry name" value="Spore Coat Polysaccharide Biosynthesis Protein SpsA, Chain A"/>
    <property type="match status" value="1"/>
</dbReference>
<dbReference type="InterPro" id="IPR001173">
    <property type="entry name" value="Glyco_trans_2-like"/>
</dbReference>
<comment type="caution">
    <text evidence="5">The sequence shown here is derived from an EMBL/GenBank/DDBJ whole genome shotgun (WGS) entry which is preliminary data.</text>
</comment>
<dbReference type="CDD" id="cd00761">
    <property type="entry name" value="Glyco_tranf_GTA_type"/>
    <property type="match status" value="1"/>
</dbReference>
<evidence type="ECO:0000256" key="2">
    <source>
        <dbReference type="ARBA" id="ARBA00022676"/>
    </source>
</evidence>
<keyword evidence="3" id="KW-0808">Transferase</keyword>
<evidence type="ECO:0000313" key="5">
    <source>
        <dbReference type="EMBL" id="MBK0399750.1"/>
    </source>
</evidence>
<dbReference type="SUPFAM" id="SSF53448">
    <property type="entry name" value="Nucleotide-diphospho-sugar transferases"/>
    <property type="match status" value="1"/>
</dbReference>
<evidence type="ECO:0000313" key="6">
    <source>
        <dbReference type="Proteomes" id="UP000655420"/>
    </source>
</evidence>
<gene>
    <name evidence="5" type="ORF">H0I76_11160</name>
</gene>
<proteinExistence type="inferred from homology"/>
<dbReference type="Proteomes" id="UP000655420">
    <property type="component" value="Unassembled WGS sequence"/>
</dbReference>
<feature type="domain" description="Glycosyltransferase 2-like" evidence="4">
    <location>
        <begin position="4"/>
        <end position="180"/>
    </location>
</feature>
<keyword evidence="6" id="KW-1185">Reference proteome</keyword>
<evidence type="ECO:0000256" key="3">
    <source>
        <dbReference type="ARBA" id="ARBA00022679"/>
    </source>
</evidence>
<dbReference type="PANTHER" id="PTHR43179">
    <property type="entry name" value="RHAMNOSYLTRANSFERASE WBBL"/>
    <property type="match status" value="1"/>
</dbReference>
<dbReference type="AlphaFoldDB" id="A0A8J7M8K0"/>
<dbReference type="InterPro" id="IPR029044">
    <property type="entry name" value="Nucleotide-diphossugar_trans"/>
</dbReference>
<sequence length="313" mass="35910">MKASIIIPTINRFELIIETVMYILDQDYEDFEVIVADQNKNWPNEFEYLRKKILDDSRVLWINIPTLGVVGARQQASAISSGKVLIFIDDDVIIKDDGFVAKHMRNYKDENIAAVCGREVVSRSADIHALAQGPEYPIEVDGIPPAVQPLTFPRNSKVRQEVCTFCTCNSSVRRENFMEIGGFDENFQGASYGDDYDFVIRLHDSGKKIIFDPSPELIHLQAKAGGLRLSVQSSRFSEHDKALSGWIFLLRHGQRGWRLYLLWNWVLRRTVFLKWNLVHFWRIPIAVFGLGKAYFSARKAVRAGPRSRFSGRR</sequence>
<dbReference type="EMBL" id="JAEHHL010000006">
    <property type="protein sequence ID" value="MBK0399750.1"/>
    <property type="molecule type" value="Genomic_DNA"/>
</dbReference>
<dbReference type="Pfam" id="PF00535">
    <property type="entry name" value="Glycos_transf_2"/>
    <property type="match status" value="1"/>
</dbReference>
<dbReference type="RefSeq" id="WP_200609942.1">
    <property type="nucleotide sequence ID" value="NZ_JAEHHL010000006.1"/>
</dbReference>
<dbReference type="GO" id="GO:0016757">
    <property type="term" value="F:glycosyltransferase activity"/>
    <property type="evidence" value="ECO:0007669"/>
    <property type="project" value="UniProtKB-KW"/>
</dbReference>
<name>A0A8J7M8K0_9RHOB</name>
<dbReference type="PANTHER" id="PTHR43179:SF12">
    <property type="entry name" value="GALACTOFURANOSYLTRANSFERASE GLFT2"/>
    <property type="match status" value="1"/>
</dbReference>
<accession>A0A8J7M8K0</accession>
<protein>
    <submittedName>
        <fullName evidence="5">Glycosyltransferase family 2 protein</fullName>
    </submittedName>
</protein>